<dbReference type="AlphaFoldDB" id="A0A246K063"/>
<protein>
    <recommendedName>
        <fullName evidence="4">Spore coat protein U domain-containing protein</fullName>
    </recommendedName>
</protein>
<proteinExistence type="predicted"/>
<evidence type="ECO:0000313" key="3">
    <source>
        <dbReference type="Proteomes" id="UP000197361"/>
    </source>
</evidence>
<comment type="caution">
    <text evidence="2">The sequence shown here is derived from an EMBL/GenBank/DDBJ whole genome shotgun (WGS) entry which is preliminary data.</text>
</comment>
<organism evidence="2 3">
    <name type="scientific">Sphingopyxis bauzanensis</name>
    <dbReference type="NCBI Taxonomy" id="651663"/>
    <lineage>
        <taxon>Bacteria</taxon>
        <taxon>Pseudomonadati</taxon>
        <taxon>Pseudomonadota</taxon>
        <taxon>Alphaproteobacteria</taxon>
        <taxon>Sphingomonadales</taxon>
        <taxon>Sphingomonadaceae</taxon>
        <taxon>Sphingopyxis</taxon>
    </lineage>
</organism>
<dbReference type="RefSeq" id="WP_088439449.1">
    <property type="nucleotide sequence ID" value="NZ_BMMC01000024.1"/>
</dbReference>
<name>A0A246K063_9SPHN</name>
<keyword evidence="3" id="KW-1185">Reference proteome</keyword>
<evidence type="ECO:0008006" key="4">
    <source>
        <dbReference type="Google" id="ProtNLM"/>
    </source>
</evidence>
<gene>
    <name evidence="2" type="ORF">CDQ92_01515</name>
</gene>
<feature type="signal peptide" evidence="1">
    <location>
        <begin position="1"/>
        <end position="32"/>
    </location>
</feature>
<keyword evidence="1" id="KW-0732">Signal</keyword>
<evidence type="ECO:0000256" key="1">
    <source>
        <dbReference type="SAM" id="SignalP"/>
    </source>
</evidence>
<dbReference type="EMBL" id="NISK01000001">
    <property type="protein sequence ID" value="OWQ98896.1"/>
    <property type="molecule type" value="Genomic_DNA"/>
</dbReference>
<evidence type="ECO:0000313" key="2">
    <source>
        <dbReference type="EMBL" id="OWQ98896.1"/>
    </source>
</evidence>
<sequence>MNLAVLRVAMARWMAIAVMVVLGAMVPQTASAQHIATLCPPQTATVAAGGAVTIEITTCNSDIGLVGIGPARRLGRDRI</sequence>
<accession>A0A246K063</accession>
<feature type="chain" id="PRO_5013372245" description="Spore coat protein U domain-containing protein" evidence="1">
    <location>
        <begin position="33"/>
        <end position="79"/>
    </location>
</feature>
<reference evidence="2 3" key="1">
    <citation type="journal article" date="2010" name="Int. J. Syst. Evol. Microbiol.">
        <title>Sphingopyxis bauzanensis sp. nov., a psychrophilic bacterium isolated from soil.</title>
        <authorList>
            <person name="Zhang D.C."/>
            <person name="Liu H.C."/>
            <person name="Xin Y.H."/>
            <person name="Zhou Y.G."/>
            <person name="Schinner F."/>
            <person name="Margesin R."/>
        </authorList>
    </citation>
    <scope>NUCLEOTIDE SEQUENCE [LARGE SCALE GENOMIC DNA]</scope>
    <source>
        <strain evidence="2 3">DSM 22271</strain>
    </source>
</reference>
<dbReference type="Proteomes" id="UP000197361">
    <property type="component" value="Unassembled WGS sequence"/>
</dbReference>